<dbReference type="Proteomes" id="UP000054995">
    <property type="component" value="Unassembled WGS sequence"/>
</dbReference>
<proteinExistence type="predicted"/>
<dbReference type="Proteomes" id="UP000054632">
    <property type="component" value="Unassembled WGS sequence"/>
</dbReference>
<gene>
    <name evidence="1" type="ORF">T4A_8874</name>
    <name evidence="2" type="ORF">T4D_16297</name>
</gene>
<protein>
    <submittedName>
        <fullName evidence="2">Uncharacterized protein</fullName>
    </submittedName>
</protein>
<dbReference type="OrthoDB" id="10531299at2759"/>
<reference evidence="3 4" key="1">
    <citation type="submission" date="2015-01" db="EMBL/GenBank/DDBJ databases">
        <title>Evolution of Trichinella species and genotypes.</title>
        <authorList>
            <person name="Korhonen P.K."/>
            <person name="Edoardo P."/>
            <person name="Giuseppe L.R."/>
            <person name="Gasser R.B."/>
        </authorList>
    </citation>
    <scope>NUCLEOTIDE SEQUENCE [LARGE SCALE GENOMIC DNA]</scope>
    <source>
        <strain evidence="1">ISS13</strain>
        <strain evidence="2">ISS470</strain>
    </source>
</reference>
<sequence length="95" mass="11329">MVHWDSFTDRTFARFTHKAGIFIQGLHFAYFTATNFCSTNIIKYYKQSLERYRIFLQLSLRTPQRSFLLNKIQLVKSNLQVKEIYPFVKNGVTNK</sequence>
<evidence type="ECO:0000313" key="3">
    <source>
        <dbReference type="Proteomes" id="UP000054632"/>
    </source>
</evidence>
<evidence type="ECO:0000313" key="4">
    <source>
        <dbReference type="Proteomes" id="UP000054995"/>
    </source>
</evidence>
<keyword evidence="4" id="KW-1185">Reference proteome</keyword>
<name>A0A0V1FJ46_TRIPS</name>
<evidence type="ECO:0000313" key="1">
    <source>
        <dbReference type="EMBL" id="KRY71105.1"/>
    </source>
</evidence>
<dbReference type="EMBL" id="JYDR01000062">
    <property type="protein sequence ID" value="KRY71105.1"/>
    <property type="molecule type" value="Genomic_DNA"/>
</dbReference>
<dbReference type="EMBL" id="JYDT01000078">
    <property type="protein sequence ID" value="KRY86077.1"/>
    <property type="molecule type" value="Genomic_DNA"/>
</dbReference>
<accession>A0A0V1FJ46</accession>
<comment type="caution">
    <text evidence="2">The sequence shown here is derived from an EMBL/GenBank/DDBJ whole genome shotgun (WGS) entry which is preliminary data.</text>
</comment>
<evidence type="ECO:0000313" key="2">
    <source>
        <dbReference type="EMBL" id="KRY86077.1"/>
    </source>
</evidence>
<dbReference type="AlphaFoldDB" id="A0A0V1FJ46"/>
<organism evidence="2 4">
    <name type="scientific">Trichinella pseudospiralis</name>
    <name type="common">Parasitic roundworm</name>
    <dbReference type="NCBI Taxonomy" id="6337"/>
    <lineage>
        <taxon>Eukaryota</taxon>
        <taxon>Metazoa</taxon>
        <taxon>Ecdysozoa</taxon>
        <taxon>Nematoda</taxon>
        <taxon>Enoplea</taxon>
        <taxon>Dorylaimia</taxon>
        <taxon>Trichinellida</taxon>
        <taxon>Trichinellidae</taxon>
        <taxon>Trichinella</taxon>
    </lineage>
</organism>